<keyword evidence="3 5" id="KW-0863">Zinc-finger</keyword>
<keyword evidence="2" id="KW-0677">Repeat</keyword>
<dbReference type="AlphaFoldDB" id="A0A158QDX3"/>
<feature type="domain" description="C2HC/C3H-type" evidence="7">
    <location>
        <begin position="80"/>
        <end position="109"/>
    </location>
</feature>
<evidence type="ECO:0000313" key="8">
    <source>
        <dbReference type="EMBL" id="VDL40949.1"/>
    </source>
</evidence>
<dbReference type="InterPro" id="IPR026319">
    <property type="entry name" value="ZC2HC1A/B-like"/>
</dbReference>
<gene>
    <name evidence="8" type="ORF">HDID_LOCUS3927</name>
</gene>
<feature type="region of interest" description="Disordered" evidence="6">
    <location>
        <begin position="1"/>
        <end position="25"/>
    </location>
</feature>
<evidence type="ECO:0000256" key="4">
    <source>
        <dbReference type="ARBA" id="ARBA00022833"/>
    </source>
</evidence>
<keyword evidence="1" id="KW-0479">Metal-binding</keyword>
<dbReference type="STRING" id="6216.A0A158QDX3"/>
<name>A0A158QDX3_HYMDI</name>
<reference evidence="10" key="1">
    <citation type="submission" date="2016-04" db="UniProtKB">
        <authorList>
            <consortium name="WormBaseParasite"/>
        </authorList>
    </citation>
    <scope>IDENTIFICATION</scope>
</reference>
<protein>
    <submittedName>
        <fullName evidence="10">Zinc finger C2HC domain-containing protein 1B</fullName>
    </submittedName>
</protein>
<dbReference type="GO" id="GO:0008270">
    <property type="term" value="F:zinc ion binding"/>
    <property type="evidence" value="ECO:0007669"/>
    <property type="project" value="UniProtKB-KW"/>
</dbReference>
<sequence>MRANGTGIPLNKTIRPGEVVPREPDKDERIIRAEKKRDNWRMRHNEFIKTIRSAKAYQSAVSKGGNAPLPPPPPSAIDPDLVKCPYCNRRFNETAAERHIPFCKDKSERDRLKLQSNKTPKRPNTRSSSVQKLSPIHSASAHRDTKSRSRYSDFNPERLLNKSCLNGLAPEMEDICNSTFDLGDTLNPEISTKSTHDSGDNEEFSVSHPKPSSESNFQRSKIYRTVSPRKVSLNYTKNNSTLHNISPDTIEHEEIFQNEQQFHKYLEDQAYVLDQTEFPLPTRTISKPSFLSKCIQTLKQTSLMSSYDAGNSRMENNLGNYIALQNEIDYDRVDHNGNREEISDIFSKFGKVNRRRMAAQQSGILVRAVNVSARREPLAVQQTSQTRVSSKILHCHECGAKYPTTSARFCPECGVKKMAI</sequence>
<dbReference type="InterPro" id="IPR049899">
    <property type="entry name" value="Znf_C2HC_C3H"/>
</dbReference>
<dbReference type="SUPFAM" id="SSF144206">
    <property type="entry name" value="NOB1 zinc finger-like"/>
    <property type="match status" value="1"/>
</dbReference>
<evidence type="ECO:0000256" key="5">
    <source>
        <dbReference type="PROSITE-ProRule" id="PRU01371"/>
    </source>
</evidence>
<reference evidence="8 9" key="2">
    <citation type="submission" date="2018-11" db="EMBL/GenBank/DDBJ databases">
        <authorList>
            <consortium name="Pathogen Informatics"/>
        </authorList>
    </citation>
    <scope>NUCLEOTIDE SEQUENCE [LARGE SCALE GENOMIC DNA]</scope>
</reference>
<feature type="region of interest" description="Disordered" evidence="6">
    <location>
        <begin position="111"/>
        <end position="153"/>
    </location>
</feature>
<evidence type="ECO:0000256" key="1">
    <source>
        <dbReference type="ARBA" id="ARBA00022723"/>
    </source>
</evidence>
<evidence type="ECO:0000256" key="3">
    <source>
        <dbReference type="ARBA" id="ARBA00022771"/>
    </source>
</evidence>
<evidence type="ECO:0000313" key="9">
    <source>
        <dbReference type="Proteomes" id="UP000274504"/>
    </source>
</evidence>
<dbReference type="Proteomes" id="UP000274504">
    <property type="component" value="Unassembled WGS sequence"/>
</dbReference>
<feature type="region of interest" description="Disordered" evidence="6">
    <location>
        <begin position="187"/>
        <end position="220"/>
    </location>
</feature>
<dbReference type="PROSITE" id="PS52027">
    <property type="entry name" value="ZF_C2HC_C3H"/>
    <property type="match status" value="1"/>
</dbReference>
<dbReference type="PANTHER" id="PTHR13555">
    <property type="entry name" value="C2H2 ZINC FINGER CGI-62-RELATED"/>
    <property type="match status" value="1"/>
</dbReference>
<accession>A0A158QDX3</accession>
<feature type="compositionally biased region" description="Basic and acidic residues" evidence="6">
    <location>
        <begin position="141"/>
        <end position="153"/>
    </location>
</feature>
<dbReference type="InterPro" id="IPR036283">
    <property type="entry name" value="NOB1_Zf-like_sf"/>
</dbReference>
<dbReference type="PANTHER" id="PTHR13555:SF5">
    <property type="entry name" value="ZINC-FINGER OF A C2HC-TYPE"/>
    <property type="match status" value="1"/>
</dbReference>
<organism evidence="10">
    <name type="scientific">Hymenolepis diminuta</name>
    <name type="common">Rat tapeworm</name>
    <dbReference type="NCBI Taxonomy" id="6216"/>
    <lineage>
        <taxon>Eukaryota</taxon>
        <taxon>Metazoa</taxon>
        <taxon>Spiralia</taxon>
        <taxon>Lophotrochozoa</taxon>
        <taxon>Platyhelminthes</taxon>
        <taxon>Cestoda</taxon>
        <taxon>Eucestoda</taxon>
        <taxon>Cyclophyllidea</taxon>
        <taxon>Hymenolepididae</taxon>
        <taxon>Hymenolepis</taxon>
    </lineage>
</organism>
<keyword evidence="4" id="KW-0862">Zinc</keyword>
<evidence type="ECO:0000256" key="2">
    <source>
        <dbReference type="ARBA" id="ARBA00022737"/>
    </source>
</evidence>
<dbReference type="Pfam" id="PF13913">
    <property type="entry name" value="zf-C2HC_2"/>
    <property type="match status" value="1"/>
</dbReference>
<evidence type="ECO:0000256" key="6">
    <source>
        <dbReference type="SAM" id="MobiDB-lite"/>
    </source>
</evidence>
<proteinExistence type="predicted"/>
<feature type="compositionally biased region" description="Polar residues" evidence="6">
    <location>
        <begin position="210"/>
        <end position="219"/>
    </location>
</feature>
<dbReference type="WBParaSite" id="HDID_0000392901-mRNA-1">
    <property type="protein sequence ID" value="HDID_0000392901-mRNA-1"/>
    <property type="gene ID" value="HDID_0000392901"/>
</dbReference>
<evidence type="ECO:0000313" key="10">
    <source>
        <dbReference type="WBParaSite" id="HDID_0000392901-mRNA-1"/>
    </source>
</evidence>
<dbReference type="EMBL" id="UYSG01001323">
    <property type="protein sequence ID" value="VDL40949.1"/>
    <property type="molecule type" value="Genomic_DNA"/>
</dbReference>
<dbReference type="OrthoDB" id="10066537at2759"/>
<evidence type="ECO:0000259" key="7">
    <source>
        <dbReference type="PROSITE" id="PS52027"/>
    </source>
</evidence>